<gene>
    <name evidence="2" type="ORF">CRENBAI_003638</name>
</gene>
<organism evidence="2 3">
    <name type="scientific">Crenichthys baileyi</name>
    <name type="common">White River springfish</name>
    <dbReference type="NCBI Taxonomy" id="28760"/>
    <lineage>
        <taxon>Eukaryota</taxon>
        <taxon>Metazoa</taxon>
        <taxon>Chordata</taxon>
        <taxon>Craniata</taxon>
        <taxon>Vertebrata</taxon>
        <taxon>Euteleostomi</taxon>
        <taxon>Actinopterygii</taxon>
        <taxon>Neopterygii</taxon>
        <taxon>Teleostei</taxon>
        <taxon>Neoteleostei</taxon>
        <taxon>Acanthomorphata</taxon>
        <taxon>Ovalentaria</taxon>
        <taxon>Atherinomorphae</taxon>
        <taxon>Cyprinodontiformes</taxon>
        <taxon>Goodeidae</taxon>
        <taxon>Crenichthys</taxon>
    </lineage>
</organism>
<dbReference type="EMBL" id="JAHHUM010001848">
    <property type="protein sequence ID" value="KAK5608141.1"/>
    <property type="molecule type" value="Genomic_DNA"/>
</dbReference>
<feature type="region of interest" description="Disordered" evidence="1">
    <location>
        <begin position="28"/>
        <end position="56"/>
    </location>
</feature>
<protein>
    <submittedName>
        <fullName evidence="2">Uncharacterized protein</fullName>
    </submittedName>
</protein>
<sequence>MRGTRHRYPATLSHPPVQVKLATQQLMGGNSAIPTDRKASGMSKELDPNRAQPSPCSPQLAQNILLNYRPPALQSKKEGNEEEVQLGRHIPHVHSKTIHILDTDKAE</sequence>
<accession>A0AAV9RGK4</accession>
<name>A0AAV9RGK4_9TELE</name>
<reference evidence="2 3" key="1">
    <citation type="submission" date="2021-06" db="EMBL/GenBank/DDBJ databases">
        <authorList>
            <person name="Palmer J.M."/>
        </authorList>
    </citation>
    <scope>NUCLEOTIDE SEQUENCE [LARGE SCALE GENOMIC DNA]</scope>
    <source>
        <strain evidence="2 3">MEX-2019</strain>
        <tissue evidence="2">Muscle</tissue>
    </source>
</reference>
<dbReference type="Proteomes" id="UP001311232">
    <property type="component" value="Unassembled WGS sequence"/>
</dbReference>
<feature type="region of interest" description="Disordered" evidence="1">
    <location>
        <begin position="70"/>
        <end position="107"/>
    </location>
</feature>
<proteinExistence type="predicted"/>
<dbReference type="AlphaFoldDB" id="A0AAV9RGK4"/>
<comment type="caution">
    <text evidence="2">The sequence shown here is derived from an EMBL/GenBank/DDBJ whole genome shotgun (WGS) entry which is preliminary data.</text>
</comment>
<feature type="compositionally biased region" description="Basic and acidic residues" evidence="1">
    <location>
        <begin position="35"/>
        <end position="48"/>
    </location>
</feature>
<evidence type="ECO:0000313" key="3">
    <source>
        <dbReference type="Proteomes" id="UP001311232"/>
    </source>
</evidence>
<evidence type="ECO:0000256" key="1">
    <source>
        <dbReference type="SAM" id="MobiDB-lite"/>
    </source>
</evidence>
<keyword evidence="3" id="KW-1185">Reference proteome</keyword>
<evidence type="ECO:0000313" key="2">
    <source>
        <dbReference type="EMBL" id="KAK5608141.1"/>
    </source>
</evidence>